<dbReference type="SUPFAM" id="SSF52096">
    <property type="entry name" value="ClpP/crotonase"/>
    <property type="match status" value="1"/>
</dbReference>
<dbReference type="AlphaFoldDB" id="W0RB33"/>
<evidence type="ECO:0000256" key="3">
    <source>
        <dbReference type="ARBA" id="ARBA00022801"/>
    </source>
</evidence>
<evidence type="ECO:0000313" key="8">
    <source>
        <dbReference type="Proteomes" id="UP000019151"/>
    </source>
</evidence>
<dbReference type="GO" id="GO:0030288">
    <property type="term" value="C:outer membrane-bounded periplasmic space"/>
    <property type="evidence" value="ECO:0007669"/>
    <property type="project" value="TreeGrafter"/>
</dbReference>
<dbReference type="STRING" id="861299.J421_0464"/>
<evidence type="ECO:0000313" key="7">
    <source>
        <dbReference type="EMBL" id="AHG88001.1"/>
    </source>
</evidence>
<evidence type="ECO:0000256" key="4">
    <source>
        <dbReference type="ARBA" id="ARBA00022825"/>
    </source>
</evidence>
<dbReference type="NCBIfam" id="TIGR00225">
    <property type="entry name" value="prc"/>
    <property type="match status" value="1"/>
</dbReference>
<dbReference type="Pfam" id="PF22694">
    <property type="entry name" value="CtpB_N-like"/>
    <property type="match status" value="1"/>
</dbReference>
<feature type="domain" description="PDZ" evidence="6">
    <location>
        <begin position="82"/>
        <end position="165"/>
    </location>
</feature>
<dbReference type="HOGENOM" id="CLU_017295_2_1_0"/>
<evidence type="ECO:0000256" key="5">
    <source>
        <dbReference type="RuleBase" id="RU004404"/>
    </source>
</evidence>
<dbReference type="PROSITE" id="PS50106">
    <property type="entry name" value="PDZ"/>
    <property type="match status" value="1"/>
</dbReference>
<dbReference type="GO" id="GO:0007165">
    <property type="term" value="P:signal transduction"/>
    <property type="evidence" value="ECO:0007669"/>
    <property type="project" value="TreeGrafter"/>
</dbReference>
<protein>
    <submittedName>
        <fullName evidence="7">Carboxyl-terminal protease</fullName>
    </submittedName>
</protein>
<dbReference type="Gene3D" id="2.30.42.10">
    <property type="match status" value="1"/>
</dbReference>
<dbReference type="eggNOG" id="COG0793">
    <property type="taxonomic scope" value="Bacteria"/>
</dbReference>
<dbReference type="Gene3D" id="3.30.750.44">
    <property type="match status" value="1"/>
</dbReference>
<name>W0RB33_9BACT</name>
<keyword evidence="2 5" id="KW-0645">Protease</keyword>
<dbReference type="InterPro" id="IPR001478">
    <property type="entry name" value="PDZ"/>
</dbReference>
<organism evidence="7 8">
    <name type="scientific">Gemmatirosa kalamazoonensis</name>
    <dbReference type="NCBI Taxonomy" id="861299"/>
    <lineage>
        <taxon>Bacteria</taxon>
        <taxon>Pseudomonadati</taxon>
        <taxon>Gemmatimonadota</taxon>
        <taxon>Gemmatimonadia</taxon>
        <taxon>Gemmatimonadales</taxon>
        <taxon>Gemmatimonadaceae</taxon>
        <taxon>Gemmatirosa</taxon>
    </lineage>
</organism>
<dbReference type="EMBL" id="CP007128">
    <property type="protein sequence ID" value="AHG88001.1"/>
    <property type="molecule type" value="Genomic_DNA"/>
</dbReference>
<evidence type="ECO:0000256" key="2">
    <source>
        <dbReference type="ARBA" id="ARBA00022670"/>
    </source>
</evidence>
<dbReference type="Pfam" id="PF13180">
    <property type="entry name" value="PDZ_2"/>
    <property type="match status" value="1"/>
</dbReference>
<dbReference type="InterPro" id="IPR055210">
    <property type="entry name" value="CtpA/B_N"/>
</dbReference>
<dbReference type="KEGG" id="gba:J421_0464"/>
<dbReference type="InterPro" id="IPR036034">
    <property type="entry name" value="PDZ_sf"/>
</dbReference>
<keyword evidence="3 5" id="KW-0378">Hydrolase</keyword>
<dbReference type="RefSeq" id="WP_025409548.1">
    <property type="nucleotide sequence ID" value="NZ_CP007128.1"/>
</dbReference>
<dbReference type="InterPro" id="IPR004447">
    <property type="entry name" value="Peptidase_S41A"/>
</dbReference>
<dbReference type="SMART" id="SM00228">
    <property type="entry name" value="PDZ"/>
    <property type="match status" value="1"/>
</dbReference>
<dbReference type="InterPro" id="IPR005151">
    <property type="entry name" value="Tail-specific_protease"/>
</dbReference>
<evidence type="ECO:0000259" key="6">
    <source>
        <dbReference type="PROSITE" id="PS50106"/>
    </source>
</evidence>
<gene>
    <name evidence="7" type="ORF">J421_0464</name>
</gene>
<dbReference type="Proteomes" id="UP000019151">
    <property type="component" value="Chromosome"/>
</dbReference>
<dbReference type="CDD" id="cd06782">
    <property type="entry name" value="cpPDZ_CPP-like"/>
    <property type="match status" value="1"/>
</dbReference>
<dbReference type="Gene3D" id="3.90.226.10">
    <property type="entry name" value="2-enoyl-CoA Hydratase, Chain A, domain 1"/>
    <property type="match status" value="1"/>
</dbReference>
<dbReference type="OrthoDB" id="9812068at2"/>
<dbReference type="InterPro" id="IPR029045">
    <property type="entry name" value="ClpP/crotonase-like_dom_sf"/>
</dbReference>
<dbReference type="FunCoup" id="W0RB33">
    <property type="interactions" value="445"/>
</dbReference>
<dbReference type="CDD" id="cd07560">
    <property type="entry name" value="Peptidase_S41_CPP"/>
    <property type="match status" value="1"/>
</dbReference>
<reference evidence="7 8" key="1">
    <citation type="journal article" date="2014" name="Genome Announc.">
        <title>Genome Sequence and Methylome of Soil Bacterium Gemmatirosa kalamazoonensis KBS708T, a Member of the Rarely Cultivated Gemmatimonadetes Phylum.</title>
        <authorList>
            <person name="Debruyn J.M."/>
            <person name="Radosevich M."/>
            <person name="Wommack K.E."/>
            <person name="Polson S.W."/>
            <person name="Hauser L.J."/>
            <person name="Fawaz M.N."/>
            <person name="Korlach J."/>
            <person name="Tsai Y.C."/>
        </authorList>
    </citation>
    <scope>NUCLEOTIDE SEQUENCE [LARGE SCALE GENOMIC DNA]</scope>
    <source>
        <strain evidence="7 8">KBS708</strain>
    </source>
</reference>
<dbReference type="PANTHER" id="PTHR32060:SF30">
    <property type="entry name" value="CARBOXY-TERMINAL PROCESSING PROTEASE CTPA"/>
    <property type="match status" value="1"/>
</dbReference>
<dbReference type="Pfam" id="PF03572">
    <property type="entry name" value="Peptidase_S41"/>
    <property type="match status" value="1"/>
</dbReference>
<dbReference type="GO" id="GO:0004175">
    <property type="term" value="F:endopeptidase activity"/>
    <property type="evidence" value="ECO:0007669"/>
    <property type="project" value="TreeGrafter"/>
</dbReference>
<dbReference type="PANTHER" id="PTHR32060">
    <property type="entry name" value="TAIL-SPECIFIC PROTEASE"/>
    <property type="match status" value="1"/>
</dbReference>
<dbReference type="InParanoid" id="W0RB33"/>
<accession>W0RB33</accession>
<proteinExistence type="inferred from homology"/>
<dbReference type="SMART" id="SM00245">
    <property type="entry name" value="TSPc"/>
    <property type="match status" value="1"/>
</dbReference>
<keyword evidence="8" id="KW-1185">Reference proteome</keyword>
<keyword evidence="4 5" id="KW-0720">Serine protease</keyword>
<sequence>MRVSRRSLTVVLLGAAPLFAGGWILQSRANRDGAQLLGQVMDLVSNRFVDTVGAQALYEKAARGLVKELNDPYTELFTPKQIADFSRTTNGRYGGIGMEITEQSGFVTVQNVFPHTPAENAGIQSGDRIVQIGDSNTTHWKSTQVSNALLGTPGTKVKVSFQRPGVTTPITTTFTRAEIHIPAVPFQISFDGSVGYIPVQRFSEQTAEEIAGALQTLQGKGAKSVIVDLRDNPGGILEQAIATSNLFLRRGQEVASVRGRGGDAQSYAATQNPLAPAIPLVVLVNQYSASASEIVAGALQDHDRALVVGTTSYGKGLVQTLFPLDGGYALKMTTAKWFTPSGRSIQKERKMIDGQYVEVHPDSLESDSAKRARPVYHSDAGRIVYGGGAVSPDVTVRPDTLSTAEQTLAKALVPKSPEVFGILSDLAFELKGKVTPDFTVQPQWREDFYNRLQRANIKVERPVWDAGHEWVDRQIEQRVARVAFGDSTALRHSLKDDPQLQKAIELLKKGQSQKDLFAIAQASPVRTPR</sequence>
<dbReference type="GO" id="GO:0008236">
    <property type="term" value="F:serine-type peptidase activity"/>
    <property type="evidence" value="ECO:0007669"/>
    <property type="project" value="UniProtKB-KW"/>
</dbReference>
<dbReference type="SUPFAM" id="SSF50156">
    <property type="entry name" value="PDZ domain-like"/>
    <property type="match status" value="1"/>
</dbReference>
<evidence type="ECO:0000256" key="1">
    <source>
        <dbReference type="ARBA" id="ARBA00009179"/>
    </source>
</evidence>
<dbReference type="GO" id="GO:0006508">
    <property type="term" value="P:proteolysis"/>
    <property type="evidence" value="ECO:0007669"/>
    <property type="project" value="UniProtKB-KW"/>
</dbReference>
<comment type="similarity">
    <text evidence="1 5">Belongs to the peptidase S41A family.</text>
</comment>